<name>A0ABX7MSV5_9GAMM</name>
<gene>
    <name evidence="1" type="ORF">LPB19_03265</name>
</gene>
<accession>A0ABX7MSV5</accession>
<reference evidence="1 2" key="1">
    <citation type="submission" date="2021-03" db="EMBL/GenBank/DDBJ databases">
        <title>Genome sequencing of Marinobacter sp. LPB0319.</title>
        <authorList>
            <person name="Kim J."/>
        </authorList>
    </citation>
    <scope>NUCLEOTIDE SEQUENCE [LARGE SCALE GENOMIC DNA]</scope>
    <source>
        <strain evidence="1 2">LPB0319</strain>
    </source>
</reference>
<dbReference type="Proteomes" id="UP000663555">
    <property type="component" value="Chromosome"/>
</dbReference>
<evidence type="ECO:0000313" key="2">
    <source>
        <dbReference type="Proteomes" id="UP000663555"/>
    </source>
</evidence>
<protein>
    <submittedName>
        <fullName evidence="1">Uncharacterized protein</fullName>
    </submittedName>
</protein>
<dbReference type="EMBL" id="CP071247">
    <property type="protein sequence ID" value="QSP95452.1"/>
    <property type="molecule type" value="Genomic_DNA"/>
</dbReference>
<dbReference type="RefSeq" id="WP_206644691.1">
    <property type="nucleotide sequence ID" value="NZ_CP071247.1"/>
</dbReference>
<keyword evidence="2" id="KW-1185">Reference proteome</keyword>
<proteinExistence type="predicted"/>
<evidence type="ECO:0000313" key="1">
    <source>
        <dbReference type="EMBL" id="QSP95452.1"/>
    </source>
</evidence>
<organism evidence="1 2">
    <name type="scientific">Marinobacter salinisoli</name>
    <dbReference type="NCBI Taxonomy" id="2769486"/>
    <lineage>
        <taxon>Bacteria</taxon>
        <taxon>Pseudomonadati</taxon>
        <taxon>Pseudomonadota</taxon>
        <taxon>Gammaproteobacteria</taxon>
        <taxon>Pseudomonadales</taxon>
        <taxon>Marinobacteraceae</taxon>
        <taxon>Marinobacter</taxon>
    </lineage>
</organism>
<sequence>MSWLIIRCITQSLGGDPEEVSDVIRCLSDRGLQAGGGQLAEVMENS</sequence>